<comment type="caution">
    <text evidence="2">The sequence shown here is derived from an EMBL/GenBank/DDBJ whole genome shotgun (WGS) entry which is preliminary data.</text>
</comment>
<evidence type="ECO:0000313" key="3">
    <source>
        <dbReference type="Proteomes" id="UP000627838"/>
    </source>
</evidence>
<proteinExistence type="predicted"/>
<dbReference type="EMBL" id="JADBDZ010000001">
    <property type="protein sequence ID" value="MBE1537574.1"/>
    <property type="molecule type" value="Genomic_DNA"/>
</dbReference>
<evidence type="ECO:0000313" key="2">
    <source>
        <dbReference type="EMBL" id="MBE1537574.1"/>
    </source>
</evidence>
<evidence type="ECO:0000256" key="1">
    <source>
        <dbReference type="SAM" id="MobiDB-lite"/>
    </source>
</evidence>
<protein>
    <submittedName>
        <fullName evidence="2">Uncharacterized protein</fullName>
    </submittedName>
</protein>
<feature type="region of interest" description="Disordered" evidence="1">
    <location>
        <begin position="1"/>
        <end position="93"/>
    </location>
</feature>
<accession>A0ABR9K410</accession>
<sequence length="93" mass="10024">MDEREPSEESGHEPPETHDRAFAPVNQGSDARGRTRRGTPVPDRVPDGDEAETNGGDADVSGTGTPGVRREHPDALPADERGVTEAERHDDSR</sequence>
<keyword evidence="3" id="KW-1185">Reference proteome</keyword>
<name>A0ABR9K410_9ACTN</name>
<organism evidence="2 3">
    <name type="scientific">Actinomadura algeriensis</name>
    <dbReference type="NCBI Taxonomy" id="1679523"/>
    <lineage>
        <taxon>Bacteria</taxon>
        <taxon>Bacillati</taxon>
        <taxon>Actinomycetota</taxon>
        <taxon>Actinomycetes</taxon>
        <taxon>Streptosporangiales</taxon>
        <taxon>Thermomonosporaceae</taxon>
        <taxon>Actinomadura</taxon>
    </lineage>
</organism>
<reference evidence="2 3" key="1">
    <citation type="submission" date="2020-10" db="EMBL/GenBank/DDBJ databases">
        <title>Sequencing the genomes of 1000 actinobacteria strains.</title>
        <authorList>
            <person name="Klenk H.-P."/>
        </authorList>
    </citation>
    <scope>NUCLEOTIDE SEQUENCE [LARGE SCALE GENOMIC DNA]</scope>
    <source>
        <strain evidence="2 3">DSM 46744</strain>
    </source>
</reference>
<feature type="compositionally biased region" description="Basic and acidic residues" evidence="1">
    <location>
        <begin position="68"/>
        <end position="93"/>
    </location>
</feature>
<feature type="compositionally biased region" description="Basic and acidic residues" evidence="1">
    <location>
        <begin position="1"/>
        <end position="21"/>
    </location>
</feature>
<dbReference type="Proteomes" id="UP000627838">
    <property type="component" value="Unassembled WGS sequence"/>
</dbReference>
<dbReference type="RefSeq" id="WP_192763425.1">
    <property type="nucleotide sequence ID" value="NZ_JADBDZ010000001.1"/>
</dbReference>
<gene>
    <name evidence="2" type="ORF">H4W34_007407</name>
</gene>